<dbReference type="PANTHER" id="PTHR23122">
    <property type="entry name" value="MEMBRANE-ASSOCIATED GUANYLATE KINASE MAGUK"/>
    <property type="match status" value="1"/>
</dbReference>
<dbReference type="SUPFAM" id="SSF50044">
    <property type="entry name" value="SH3-domain"/>
    <property type="match status" value="1"/>
</dbReference>
<keyword evidence="9" id="KW-1185">Reference proteome</keyword>
<feature type="domain" description="SH3" evidence="5">
    <location>
        <begin position="195"/>
        <end position="265"/>
    </location>
</feature>
<comment type="similarity">
    <text evidence="1">Belongs to the MAGUK family.</text>
</comment>
<evidence type="ECO:0000313" key="8">
    <source>
        <dbReference type="Ensembl" id="ENSPNAP00000047913.1"/>
    </source>
</evidence>
<dbReference type="Pfam" id="PF00625">
    <property type="entry name" value="Guanylate_kin"/>
    <property type="match status" value="1"/>
</dbReference>
<reference evidence="8 9" key="1">
    <citation type="submission" date="2020-10" db="EMBL/GenBank/DDBJ databases">
        <title>Pygocentrus nattereri (red-bellied piranha) genome, fPygNat1, primary haplotype.</title>
        <authorList>
            <person name="Myers G."/>
            <person name="Meyer A."/>
            <person name="Karagic N."/>
            <person name="Pippel M."/>
            <person name="Winkler S."/>
            <person name="Tracey A."/>
            <person name="Wood J."/>
            <person name="Formenti G."/>
            <person name="Howe K."/>
            <person name="Fedrigo O."/>
            <person name="Jarvis E.D."/>
        </authorList>
    </citation>
    <scope>NUCLEOTIDE SEQUENCE [LARGE SCALE GENOMIC DNA]</scope>
</reference>
<keyword evidence="2 3" id="KW-0728">SH3 domain</keyword>
<dbReference type="InterPro" id="IPR027417">
    <property type="entry name" value="P-loop_NTPase"/>
</dbReference>
<dbReference type="Gene3D" id="2.30.30.40">
    <property type="entry name" value="SH3 Domains"/>
    <property type="match status" value="1"/>
</dbReference>
<reference evidence="8" key="2">
    <citation type="submission" date="2025-08" db="UniProtKB">
        <authorList>
            <consortium name="Ensembl"/>
        </authorList>
    </citation>
    <scope>IDENTIFICATION</scope>
</reference>
<dbReference type="SUPFAM" id="SSF52540">
    <property type="entry name" value="P-loop containing nucleoside triphosphate hydrolases"/>
    <property type="match status" value="1"/>
</dbReference>
<evidence type="ECO:0000259" key="7">
    <source>
        <dbReference type="PROSITE" id="PS50106"/>
    </source>
</evidence>
<dbReference type="PROSITE" id="PS50106">
    <property type="entry name" value="PDZ"/>
    <property type="match status" value="1"/>
</dbReference>
<reference evidence="8" key="3">
    <citation type="submission" date="2025-09" db="UniProtKB">
        <authorList>
            <consortium name="Ensembl"/>
        </authorList>
    </citation>
    <scope>IDENTIFICATION</scope>
</reference>
<dbReference type="CDD" id="cd11862">
    <property type="entry name" value="SH3_MPP"/>
    <property type="match status" value="1"/>
</dbReference>
<dbReference type="PROSITE" id="PS50002">
    <property type="entry name" value="SH3"/>
    <property type="match status" value="1"/>
</dbReference>
<dbReference type="InterPro" id="IPR008145">
    <property type="entry name" value="GK/Ca_channel_bsu"/>
</dbReference>
<dbReference type="Gene3D" id="3.40.50.300">
    <property type="entry name" value="P-loop containing nucleotide triphosphate hydrolases"/>
    <property type="match status" value="1"/>
</dbReference>
<evidence type="ECO:0000256" key="4">
    <source>
        <dbReference type="SAM" id="MobiDB-lite"/>
    </source>
</evidence>
<dbReference type="InterPro" id="IPR020590">
    <property type="entry name" value="Guanylate_kinase_CS"/>
</dbReference>
<dbReference type="InterPro" id="IPR001452">
    <property type="entry name" value="SH3_domain"/>
</dbReference>
<protein>
    <recommendedName>
        <fullName evidence="10">Membrane protein, palmitoylated 7b (MAGUK p55 subfamily member 7)</fullName>
    </recommendedName>
</protein>
<evidence type="ECO:0000256" key="1">
    <source>
        <dbReference type="ARBA" id="ARBA00007014"/>
    </source>
</evidence>
<dbReference type="GeneTree" id="ENSGT00940000156232"/>
<dbReference type="Gene3D" id="2.30.42.10">
    <property type="match status" value="1"/>
</dbReference>
<evidence type="ECO:0000256" key="3">
    <source>
        <dbReference type="PROSITE-ProRule" id="PRU00192"/>
    </source>
</evidence>
<evidence type="ECO:0000256" key="2">
    <source>
        <dbReference type="ARBA" id="ARBA00022443"/>
    </source>
</evidence>
<dbReference type="SMART" id="SM00326">
    <property type="entry name" value="SH3"/>
    <property type="match status" value="1"/>
</dbReference>
<dbReference type="Pfam" id="PF07653">
    <property type="entry name" value="SH3_2"/>
    <property type="match status" value="1"/>
</dbReference>
<dbReference type="CDD" id="cd00071">
    <property type="entry name" value="GMPK"/>
    <property type="match status" value="1"/>
</dbReference>
<feature type="region of interest" description="Disordered" evidence="4">
    <location>
        <begin position="264"/>
        <end position="292"/>
    </location>
</feature>
<feature type="domain" description="Guanylate kinase-like" evidence="6">
    <location>
        <begin position="338"/>
        <end position="530"/>
    </location>
</feature>
<dbReference type="Pfam" id="PF00595">
    <property type="entry name" value="PDZ"/>
    <property type="match status" value="1"/>
</dbReference>
<dbReference type="InterPro" id="IPR001478">
    <property type="entry name" value="PDZ"/>
</dbReference>
<name>A0AAR2J7B5_PYGNA</name>
<evidence type="ECO:0000259" key="6">
    <source>
        <dbReference type="PROSITE" id="PS50052"/>
    </source>
</evidence>
<feature type="domain" description="PDZ" evidence="7">
    <location>
        <begin position="107"/>
        <end position="187"/>
    </location>
</feature>
<dbReference type="InterPro" id="IPR036034">
    <property type="entry name" value="PDZ_sf"/>
</dbReference>
<dbReference type="SMART" id="SM00228">
    <property type="entry name" value="PDZ"/>
    <property type="match status" value="1"/>
</dbReference>
<dbReference type="SUPFAM" id="SSF50156">
    <property type="entry name" value="PDZ domain-like"/>
    <property type="match status" value="1"/>
</dbReference>
<proteinExistence type="inferred from homology"/>
<dbReference type="InterPro" id="IPR050716">
    <property type="entry name" value="MAGUK"/>
</dbReference>
<dbReference type="Ensembl" id="ENSPNAT00000042859.1">
    <property type="protein sequence ID" value="ENSPNAP00000047913.1"/>
    <property type="gene ID" value="ENSPNAG00000012846.2"/>
</dbReference>
<dbReference type="FunFam" id="3.30.63.10:FF:000002">
    <property type="entry name" value="Guanylate kinase 1"/>
    <property type="match status" value="1"/>
</dbReference>
<dbReference type="AlphaFoldDB" id="A0AAR2J7B5"/>
<feature type="compositionally biased region" description="Polar residues" evidence="4">
    <location>
        <begin position="264"/>
        <end position="290"/>
    </location>
</feature>
<dbReference type="PROSITE" id="PS50052">
    <property type="entry name" value="GUANYLATE_KINASE_2"/>
    <property type="match status" value="1"/>
</dbReference>
<evidence type="ECO:0000313" key="9">
    <source>
        <dbReference type="Proteomes" id="UP001501920"/>
    </source>
</evidence>
<dbReference type="CDD" id="cd06799">
    <property type="entry name" value="PDZ_MPP3-MPP4-MPP7-like"/>
    <property type="match status" value="1"/>
</dbReference>
<sequence length="546" mass="62031">WAALSTAPGEQLGVRCLAQGHFSYGLTAKGSNRQPSGHRACSLTSSPRLPPVLDMEIVNIFKLVSLLFQNLLSVHDTVAKKDYDPKLPPLPPLPADDEEDKEDSVRIIRLVKSKEPLGATIKKDGIGGIVVARIMRGGAADRSGLIHEGDKLREVNGVPVEDKRPEEIVPILAKSDGAVTFKVIPGTKEELEAEDTKIFVRTLFDYNPKEDPAIPCKDAGLEFRRGDVLQIVSQEDDTWWQARRHEDPNLRAGLIPSKQLQERLNTQQKSEHTTPNNTIQRPNSTKTTGLRRSFRLSRKDHKIHDTQARWTKSEGPRARNIPSYQEVVPYNRKPRESYRLVLLVGPSGVGVSELKRKLLLSDPEHFGVPVPHTTRECRRYERKGVEYHFVSRHAFEKDILNHKFIEYGEHGGNYYGTSIDSVRRVLAESKVCLQDVEPHVIKILYTTEFKPYVVFVKPPAMQQLRLSRRRAKILSSRNEPTPMRTFSDADFEDMIKTAQAMENKYGYLFEKIIINDDLALAFTEIRAELARLEKETNWIPKTWAQA</sequence>
<dbReference type="InterPro" id="IPR008144">
    <property type="entry name" value="Guanylate_kin-like_dom"/>
</dbReference>
<evidence type="ECO:0008006" key="10">
    <source>
        <dbReference type="Google" id="ProtNLM"/>
    </source>
</evidence>
<dbReference type="Proteomes" id="UP001501920">
    <property type="component" value="Chromosome 19"/>
</dbReference>
<accession>A0AAR2J7B5</accession>
<organism evidence="8 9">
    <name type="scientific">Pygocentrus nattereri</name>
    <name type="common">Red-bellied piranha</name>
    <dbReference type="NCBI Taxonomy" id="42514"/>
    <lineage>
        <taxon>Eukaryota</taxon>
        <taxon>Metazoa</taxon>
        <taxon>Chordata</taxon>
        <taxon>Craniata</taxon>
        <taxon>Vertebrata</taxon>
        <taxon>Euteleostomi</taxon>
        <taxon>Actinopterygii</taxon>
        <taxon>Neopterygii</taxon>
        <taxon>Teleostei</taxon>
        <taxon>Ostariophysi</taxon>
        <taxon>Characiformes</taxon>
        <taxon>Characoidei</taxon>
        <taxon>Pygocentrus</taxon>
    </lineage>
</organism>
<dbReference type="PROSITE" id="PS00856">
    <property type="entry name" value="GUANYLATE_KINASE_1"/>
    <property type="match status" value="1"/>
</dbReference>
<dbReference type="SMART" id="SM00072">
    <property type="entry name" value="GuKc"/>
    <property type="match status" value="1"/>
</dbReference>
<evidence type="ECO:0000259" key="5">
    <source>
        <dbReference type="PROSITE" id="PS50002"/>
    </source>
</evidence>
<dbReference type="InterPro" id="IPR036028">
    <property type="entry name" value="SH3-like_dom_sf"/>
</dbReference>